<evidence type="ECO:0000313" key="1">
    <source>
        <dbReference type="EMBL" id="AXJ12042.1"/>
    </source>
</evidence>
<accession>A0A345VH40</accession>
<gene>
    <name evidence="1" type="ORF">Sp14A_00690</name>
</gene>
<dbReference type="AlphaFoldDB" id="A0A345VH40"/>
<proteinExistence type="predicted"/>
<name>A0A345VH40_9STRE</name>
<protein>
    <submittedName>
        <fullName evidence="1">Uncharacterized protein</fullName>
    </submittedName>
</protein>
<evidence type="ECO:0000313" key="2">
    <source>
        <dbReference type="Proteomes" id="UP000255411"/>
    </source>
</evidence>
<reference evidence="1 2" key="1">
    <citation type="submission" date="2017-07" db="EMBL/GenBank/DDBJ databases">
        <title>Streptococcus pluranimalium as cause of bovine abortion.</title>
        <authorList>
            <person name="Rodriguez Campos S."/>
            <person name="Gobeli Brawand S."/>
            <person name="Brodard I."/>
            <person name="Rychener L."/>
            <person name="Perreten V."/>
        </authorList>
    </citation>
    <scope>NUCLEOTIDE SEQUENCE [LARGE SCALE GENOMIC DNA]</scope>
    <source>
        <strain evidence="1 2">14A0014</strain>
    </source>
</reference>
<sequence length="29" mass="3359">MTVNKNIYALRFTTDEKLSIVSRLFALVD</sequence>
<dbReference type="EMBL" id="CP022601">
    <property type="protein sequence ID" value="AXJ12042.1"/>
    <property type="molecule type" value="Genomic_DNA"/>
</dbReference>
<dbReference type="Proteomes" id="UP000255411">
    <property type="component" value="Chromosome"/>
</dbReference>
<organism evidence="1 2">
    <name type="scientific">Streptococcus pluranimalium</name>
    <dbReference type="NCBI Taxonomy" id="82348"/>
    <lineage>
        <taxon>Bacteria</taxon>
        <taxon>Bacillati</taxon>
        <taxon>Bacillota</taxon>
        <taxon>Bacilli</taxon>
        <taxon>Lactobacillales</taxon>
        <taxon>Streptococcaceae</taxon>
        <taxon>Streptococcus</taxon>
    </lineage>
</organism>